<dbReference type="EMBL" id="BAABHY010000008">
    <property type="protein sequence ID" value="GAA5114372.1"/>
    <property type="molecule type" value="Genomic_DNA"/>
</dbReference>
<dbReference type="InterPro" id="IPR017734">
    <property type="entry name" value="T6SS_SciN"/>
</dbReference>
<proteinExistence type="predicted"/>
<organism evidence="2 3">
    <name type="scientific">Orbus sasakiae</name>
    <dbReference type="NCBI Taxonomy" id="1078475"/>
    <lineage>
        <taxon>Bacteria</taxon>
        <taxon>Pseudomonadati</taxon>
        <taxon>Pseudomonadota</taxon>
        <taxon>Gammaproteobacteria</taxon>
        <taxon>Orbales</taxon>
        <taxon>Orbaceae</taxon>
        <taxon>Orbus</taxon>
    </lineage>
</organism>
<dbReference type="RefSeq" id="WP_345492557.1">
    <property type="nucleotide sequence ID" value="NZ_BAABHY010000008.1"/>
</dbReference>
<keyword evidence="3" id="KW-1185">Reference proteome</keyword>
<dbReference type="PANTHER" id="PTHR37625:SF4">
    <property type="entry name" value="OUTER MEMBRANE LIPOPROTEIN"/>
    <property type="match status" value="1"/>
</dbReference>
<dbReference type="PROSITE" id="PS51257">
    <property type="entry name" value="PROKAR_LIPOPROTEIN"/>
    <property type="match status" value="1"/>
</dbReference>
<feature type="signal peptide" evidence="1">
    <location>
        <begin position="1"/>
        <end position="21"/>
    </location>
</feature>
<dbReference type="NCBIfam" id="TIGR03352">
    <property type="entry name" value="VI_chp_3"/>
    <property type="match status" value="1"/>
</dbReference>
<evidence type="ECO:0000313" key="2">
    <source>
        <dbReference type="EMBL" id="GAA5114372.1"/>
    </source>
</evidence>
<dbReference type="InterPro" id="IPR038706">
    <property type="entry name" value="Type_VI_SciN-like_sf"/>
</dbReference>
<feature type="chain" id="PRO_5046736731" evidence="1">
    <location>
        <begin position="22"/>
        <end position="172"/>
    </location>
</feature>
<dbReference type="Proteomes" id="UP001500171">
    <property type="component" value="Unassembled WGS sequence"/>
</dbReference>
<gene>
    <name evidence="2" type="primary">tssJ</name>
    <name evidence="2" type="ORF">GCM10023211_23840</name>
</gene>
<name>A0ABP9NG50_9GAMM</name>
<protein>
    <submittedName>
        <fullName evidence="2">Type VI secretion system lipoprotein TssJ</fullName>
    </submittedName>
</protein>
<accession>A0ABP9NG50</accession>
<comment type="caution">
    <text evidence="2">The sequence shown here is derived from an EMBL/GenBank/DDBJ whole genome shotgun (WGS) entry which is preliminary data.</text>
</comment>
<keyword evidence="1" id="KW-0732">Signal</keyword>
<evidence type="ECO:0000256" key="1">
    <source>
        <dbReference type="SAM" id="SignalP"/>
    </source>
</evidence>
<sequence>MKKLISIIVSLLLATILTACGAAQTISEGTVSVAKAIFVWDVKTVHLDITARAELNTDDSSKSSAVVIRMYQLSDEKSFESATYPDLVSQDQDALGEALLATHEIVLKPDTSVSVDNPFDKKAQFLGIVALFKDPDLKANTWRILLKRGDLNISSPRSIIANKFTITLVEEE</sequence>
<dbReference type="Gene3D" id="2.60.40.4150">
    <property type="entry name" value="Type VI secretion system, lipoprotein SciN"/>
    <property type="match status" value="1"/>
</dbReference>
<reference evidence="3" key="1">
    <citation type="journal article" date="2019" name="Int. J. Syst. Evol. Microbiol.">
        <title>The Global Catalogue of Microorganisms (GCM) 10K type strain sequencing project: providing services to taxonomists for standard genome sequencing and annotation.</title>
        <authorList>
            <consortium name="The Broad Institute Genomics Platform"/>
            <consortium name="The Broad Institute Genome Sequencing Center for Infectious Disease"/>
            <person name="Wu L."/>
            <person name="Ma J."/>
        </authorList>
    </citation>
    <scope>NUCLEOTIDE SEQUENCE [LARGE SCALE GENOMIC DNA]</scope>
    <source>
        <strain evidence="3">JCM 18050</strain>
    </source>
</reference>
<evidence type="ECO:0000313" key="3">
    <source>
        <dbReference type="Proteomes" id="UP001500171"/>
    </source>
</evidence>
<dbReference type="Pfam" id="PF12790">
    <property type="entry name" value="T6SS-SciN"/>
    <property type="match status" value="1"/>
</dbReference>
<keyword evidence="2" id="KW-0449">Lipoprotein</keyword>
<dbReference type="PANTHER" id="PTHR37625">
    <property type="entry name" value="OUTER MEMBRANE LIPOPROTEIN-RELATED"/>
    <property type="match status" value="1"/>
</dbReference>